<evidence type="ECO:0000313" key="4">
    <source>
        <dbReference type="Proteomes" id="UP000678545"/>
    </source>
</evidence>
<comment type="caution">
    <text evidence="3">The sequence shown here is derived from an EMBL/GenBank/DDBJ whole genome shotgun (WGS) entry which is preliminary data.</text>
</comment>
<feature type="modified residue" description="4-aspartylphosphate" evidence="1">
    <location>
        <position position="59"/>
    </location>
</feature>
<keyword evidence="1" id="KW-0597">Phosphoprotein</keyword>
<dbReference type="AlphaFoldDB" id="A0A941IGE8"/>
<feature type="domain" description="Response regulatory" evidence="2">
    <location>
        <begin position="9"/>
        <end position="124"/>
    </location>
</feature>
<dbReference type="RefSeq" id="WP_212676852.1">
    <property type="nucleotide sequence ID" value="NZ_JAGSPJ010000008.1"/>
</dbReference>
<name>A0A941IGE8_9BURK</name>
<dbReference type="SUPFAM" id="SSF52172">
    <property type="entry name" value="CheY-like"/>
    <property type="match status" value="1"/>
</dbReference>
<dbReference type="InterPro" id="IPR011006">
    <property type="entry name" value="CheY-like_superfamily"/>
</dbReference>
<accession>A0A941IGE8</accession>
<dbReference type="InterPro" id="IPR001789">
    <property type="entry name" value="Sig_transdc_resp-reg_receiver"/>
</dbReference>
<gene>
    <name evidence="3" type="ORF">KDM90_17185</name>
</gene>
<proteinExistence type="predicted"/>
<dbReference type="EMBL" id="JAGSPJ010000008">
    <property type="protein sequence ID" value="MBR7801751.1"/>
    <property type="molecule type" value="Genomic_DNA"/>
</dbReference>
<evidence type="ECO:0000256" key="1">
    <source>
        <dbReference type="PROSITE-ProRule" id="PRU00169"/>
    </source>
</evidence>
<dbReference type="GO" id="GO:0000160">
    <property type="term" value="P:phosphorelay signal transduction system"/>
    <property type="evidence" value="ECO:0007669"/>
    <property type="project" value="InterPro"/>
</dbReference>
<keyword evidence="4" id="KW-1185">Reference proteome</keyword>
<dbReference type="Proteomes" id="UP000678545">
    <property type="component" value="Unassembled WGS sequence"/>
</dbReference>
<dbReference type="Gene3D" id="3.40.50.2300">
    <property type="match status" value="1"/>
</dbReference>
<reference evidence="3" key="1">
    <citation type="submission" date="2021-04" db="EMBL/GenBank/DDBJ databases">
        <title>novel species isolated from subtropical streams in China.</title>
        <authorList>
            <person name="Lu H."/>
        </authorList>
    </citation>
    <scope>NUCLEOTIDE SEQUENCE</scope>
    <source>
        <strain evidence="3">FT137W</strain>
    </source>
</reference>
<protein>
    <recommendedName>
        <fullName evidence="2">Response regulatory domain-containing protein</fullName>
    </recommendedName>
</protein>
<organism evidence="3 4">
    <name type="scientific">Undibacterium fentianense</name>
    <dbReference type="NCBI Taxonomy" id="2828728"/>
    <lineage>
        <taxon>Bacteria</taxon>
        <taxon>Pseudomonadati</taxon>
        <taxon>Pseudomonadota</taxon>
        <taxon>Betaproteobacteria</taxon>
        <taxon>Burkholderiales</taxon>
        <taxon>Oxalobacteraceae</taxon>
        <taxon>Undibacterium</taxon>
    </lineage>
</organism>
<evidence type="ECO:0000313" key="3">
    <source>
        <dbReference type="EMBL" id="MBR7801751.1"/>
    </source>
</evidence>
<evidence type="ECO:0000259" key="2">
    <source>
        <dbReference type="PROSITE" id="PS50110"/>
    </source>
</evidence>
<sequence>MPSRKKWRSILCINEDQQQLNMQGLVLGSMANLSVYYCNSLHKAVDLMKAVQPDVVLFDSQDNDDIQSILKGLFSEEEMTIPFICLVNTDQYLDLAQVEQQNMLGVIVKPIELLQLPERVLDILEFDLIDLCV</sequence>
<dbReference type="PROSITE" id="PS50110">
    <property type="entry name" value="RESPONSE_REGULATORY"/>
    <property type="match status" value="1"/>
</dbReference>